<reference evidence="11" key="1">
    <citation type="submission" date="2016-06" db="EMBL/GenBank/DDBJ databases">
        <authorList>
            <person name="Cuomo C."/>
            <person name="Litvintseva A."/>
            <person name="Heitman J."/>
            <person name="Chen Y."/>
            <person name="Sun S."/>
            <person name="Springer D."/>
            <person name="Dromer F."/>
            <person name="Young S."/>
            <person name="Zeng Q."/>
            <person name="Chapman S."/>
            <person name="Gujja S."/>
            <person name="Saif S."/>
            <person name="Birren B."/>
        </authorList>
    </citation>
    <scope>NUCLEOTIDE SEQUENCE</scope>
    <source>
        <strain evidence="11">CBS 7841</strain>
    </source>
</reference>
<dbReference type="Proteomes" id="UP000094043">
    <property type="component" value="Chromosome 2"/>
</dbReference>
<dbReference type="InterPro" id="IPR029063">
    <property type="entry name" value="SAM-dependent_MTases_sf"/>
</dbReference>
<dbReference type="PANTHER" id="PTHR13600:SF21">
    <property type="entry name" value="LEUCINE CARBOXYL METHYLTRANSFERASE 1"/>
    <property type="match status" value="1"/>
</dbReference>
<feature type="binding site" evidence="9">
    <location>
        <position position="93"/>
    </location>
    <ligand>
        <name>S-adenosyl-L-methionine</name>
        <dbReference type="ChEBI" id="CHEBI:59789"/>
    </ligand>
</feature>
<reference evidence="11" key="3">
    <citation type="submission" date="2024-01" db="EMBL/GenBank/DDBJ databases">
        <authorList>
            <person name="Coelho M.A."/>
            <person name="David-Palma M."/>
            <person name="Shea T."/>
            <person name="Sun S."/>
            <person name="Cuomo C.A."/>
            <person name="Heitman J."/>
        </authorList>
    </citation>
    <scope>NUCLEOTIDE SEQUENCE</scope>
    <source>
        <strain evidence="11">CBS 7841</strain>
    </source>
</reference>
<evidence type="ECO:0000256" key="8">
    <source>
        <dbReference type="PIRNR" id="PIRNR016305"/>
    </source>
</evidence>
<comment type="similarity">
    <text evidence="2 8">Belongs to the methyltransferase superfamily. LCMT family.</text>
</comment>
<name>A0AAJ8LYN0_9TREE</name>
<evidence type="ECO:0000256" key="7">
    <source>
        <dbReference type="ARBA" id="ARBA00022691"/>
    </source>
</evidence>
<keyword evidence="5 8" id="KW-0489">Methyltransferase</keyword>
<reference evidence="11" key="2">
    <citation type="journal article" date="2022" name="Elife">
        <title>Obligate sexual reproduction of a homothallic fungus closely related to the Cryptococcus pathogenic species complex.</title>
        <authorList>
            <person name="Passer A.R."/>
            <person name="Clancey S.A."/>
            <person name="Shea T."/>
            <person name="David-Palma M."/>
            <person name="Averette A.F."/>
            <person name="Boekhout T."/>
            <person name="Porcel B.M."/>
            <person name="Nowrousian M."/>
            <person name="Cuomo C.A."/>
            <person name="Sun S."/>
            <person name="Heitman J."/>
            <person name="Coelho M.A."/>
        </authorList>
    </citation>
    <scope>NUCLEOTIDE SEQUENCE</scope>
    <source>
        <strain evidence="11">CBS 7841</strain>
    </source>
</reference>
<comment type="catalytic activity">
    <reaction evidence="1 8">
        <text>[phosphatase 2A protein]-C-terminal L-leucine + S-adenosyl-L-methionine = [phosphatase 2A protein]-C-terminal L-leucine methyl ester + S-adenosyl-L-homocysteine</text>
        <dbReference type="Rhea" id="RHEA:48544"/>
        <dbReference type="Rhea" id="RHEA-COMP:12134"/>
        <dbReference type="Rhea" id="RHEA-COMP:12135"/>
        <dbReference type="ChEBI" id="CHEBI:57856"/>
        <dbReference type="ChEBI" id="CHEBI:59789"/>
        <dbReference type="ChEBI" id="CHEBI:90516"/>
        <dbReference type="ChEBI" id="CHEBI:90517"/>
        <dbReference type="EC" id="2.1.1.233"/>
    </reaction>
</comment>
<evidence type="ECO:0000313" key="12">
    <source>
        <dbReference type="Proteomes" id="UP000094043"/>
    </source>
</evidence>
<evidence type="ECO:0000256" key="4">
    <source>
        <dbReference type="ARBA" id="ARBA00017497"/>
    </source>
</evidence>
<dbReference type="InterPro" id="IPR016651">
    <property type="entry name" value="LCMT1"/>
</dbReference>
<evidence type="ECO:0000256" key="10">
    <source>
        <dbReference type="SAM" id="MobiDB-lite"/>
    </source>
</evidence>
<keyword evidence="12" id="KW-1185">Reference proteome</keyword>
<evidence type="ECO:0000256" key="2">
    <source>
        <dbReference type="ARBA" id="ARBA00010703"/>
    </source>
</evidence>
<dbReference type="EMBL" id="CP143785">
    <property type="protein sequence ID" value="WVN86605.1"/>
    <property type="molecule type" value="Genomic_DNA"/>
</dbReference>
<dbReference type="SUPFAM" id="SSF53335">
    <property type="entry name" value="S-adenosyl-L-methionine-dependent methyltransferases"/>
    <property type="match status" value="1"/>
</dbReference>
<dbReference type="Pfam" id="PF04072">
    <property type="entry name" value="LCM"/>
    <property type="match status" value="1"/>
</dbReference>
<dbReference type="EC" id="2.1.1.233" evidence="3 8"/>
<dbReference type="GO" id="GO:0032259">
    <property type="term" value="P:methylation"/>
    <property type="evidence" value="ECO:0007669"/>
    <property type="project" value="UniProtKB-KW"/>
</dbReference>
<evidence type="ECO:0000256" key="5">
    <source>
        <dbReference type="ARBA" id="ARBA00022603"/>
    </source>
</evidence>
<dbReference type="RefSeq" id="XP_066067305.1">
    <property type="nucleotide sequence ID" value="XM_066211208.1"/>
</dbReference>
<proteinExistence type="inferred from homology"/>
<evidence type="ECO:0000256" key="1">
    <source>
        <dbReference type="ARBA" id="ARBA00000724"/>
    </source>
</evidence>
<gene>
    <name evidence="11" type="ORF">L203_101773</name>
</gene>
<dbReference type="PIRSF" id="PIRSF016305">
    <property type="entry name" value="LCM_mtfrase"/>
    <property type="match status" value="1"/>
</dbReference>
<protein>
    <recommendedName>
        <fullName evidence="4 8">Leucine carboxyl methyltransferase 1</fullName>
        <ecNumber evidence="3 8">2.1.1.233</ecNumber>
    </recommendedName>
</protein>
<comment type="function">
    <text evidence="8">Methylates the carboxyl group of the C-terminal leucine residue of protein phosphatase 2A catalytic subunits to form alpha-leucine ester residues.</text>
</comment>
<dbReference type="GeneID" id="91085986"/>
<evidence type="ECO:0000313" key="11">
    <source>
        <dbReference type="EMBL" id="WVN86605.1"/>
    </source>
</evidence>
<feature type="binding site" evidence="9">
    <location>
        <position position="219"/>
    </location>
    <ligand>
        <name>S-adenosyl-L-methionine</name>
        <dbReference type="ChEBI" id="CHEBI:59789"/>
    </ligand>
</feature>
<dbReference type="PANTHER" id="PTHR13600">
    <property type="entry name" value="LEUCINE CARBOXYL METHYLTRANSFERASE"/>
    <property type="match status" value="1"/>
</dbReference>
<dbReference type="Gene3D" id="3.40.50.150">
    <property type="entry name" value="Vaccinia Virus protein VP39"/>
    <property type="match status" value="1"/>
</dbReference>
<feature type="binding site" evidence="9">
    <location>
        <begin position="184"/>
        <end position="185"/>
    </location>
    <ligand>
        <name>S-adenosyl-L-methionine</name>
        <dbReference type="ChEBI" id="CHEBI:59789"/>
    </ligand>
</feature>
<keyword evidence="6 8" id="KW-0808">Transferase</keyword>
<sequence length="358" mass="39847">MSSSASSHPDDAIRLTDDDAASSRLSATQRGYILDPFASLLYKPPMSDHTGSSCQSTKKPPLINVGTHHRTWGIDILIDQFLDNGGKQVVSLGAGSDTRFWRLISRPITPNISKYIEIDFPHLTSPKAQRIARHHKLSQYLSPTFTSEHSSGSMAPPSSFKSPYTISKGGTRLASPLYDLIPLDLRSSTDQPSQTISDILSSELLPLLDPSLPTLFLAECLFPYMLPQDSQEIVKWFGKTFGQCMGVVYEMVGLDDAFGKVMRRNLSMRNLEIPGSDPFPTPESHAERLTTPQLGEGKFDKAGAKTLWQIRQEIIEPAELQRISKLEILDEIEELRLVLEHYVITWGTKGTEMMSITL</sequence>
<evidence type="ECO:0000256" key="9">
    <source>
        <dbReference type="PIRSR" id="PIRSR016305-1"/>
    </source>
</evidence>
<dbReference type="InterPro" id="IPR007213">
    <property type="entry name" value="Ppm1/Ppm2/Tcmp"/>
</dbReference>
<organism evidence="11 12">
    <name type="scientific">Cryptococcus depauperatus CBS 7841</name>
    <dbReference type="NCBI Taxonomy" id="1295531"/>
    <lineage>
        <taxon>Eukaryota</taxon>
        <taxon>Fungi</taxon>
        <taxon>Dikarya</taxon>
        <taxon>Basidiomycota</taxon>
        <taxon>Agaricomycotina</taxon>
        <taxon>Tremellomycetes</taxon>
        <taxon>Tremellales</taxon>
        <taxon>Cryptococcaceae</taxon>
        <taxon>Cryptococcus</taxon>
    </lineage>
</organism>
<accession>A0AAJ8LYN0</accession>
<dbReference type="AlphaFoldDB" id="A0AAJ8LYN0"/>
<evidence type="ECO:0000256" key="6">
    <source>
        <dbReference type="ARBA" id="ARBA00022679"/>
    </source>
</evidence>
<feature type="region of interest" description="Disordered" evidence="10">
    <location>
        <begin position="274"/>
        <end position="293"/>
    </location>
</feature>
<evidence type="ECO:0000256" key="3">
    <source>
        <dbReference type="ARBA" id="ARBA00012834"/>
    </source>
</evidence>
<feature type="binding site" evidence="9">
    <location>
        <position position="70"/>
    </location>
    <ligand>
        <name>S-adenosyl-L-methionine</name>
        <dbReference type="ChEBI" id="CHEBI:59789"/>
    </ligand>
</feature>
<dbReference type="GO" id="GO:0018423">
    <property type="term" value="F:protein C-terminal leucine carboxyl O-methyltransferase activity"/>
    <property type="evidence" value="ECO:0007669"/>
    <property type="project" value="UniProtKB-EC"/>
</dbReference>
<keyword evidence="7 8" id="KW-0949">S-adenosyl-L-methionine</keyword>
<dbReference type="KEGG" id="cdep:91085986"/>